<name>A0A414HUY1_BACT4</name>
<evidence type="ECO:0000313" key="2">
    <source>
        <dbReference type="Proteomes" id="UP000284785"/>
    </source>
</evidence>
<dbReference type="RefSeq" id="WP_118214302.1">
    <property type="nucleotide sequence ID" value="NZ_QSJP01000001.1"/>
</dbReference>
<evidence type="ECO:0000313" key="1">
    <source>
        <dbReference type="EMBL" id="RHD91595.1"/>
    </source>
</evidence>
<sequence length="796" mass="83548">MENKDIKDFQSVSTVSELDNILLVQSSGIGGKMTVALFKTAVRNDVTPSIKDNVWWIGTVNTGVVAAGKTPEFRKGDLGIEWKYTTETAWKLLVNYESISLTFDDLTEAQKDSLKLHFSDLTEADIAELQQPAQDMIAELENTNTSITAAEALRVEAEKKRQTDTAAAVKSATDAASKANTAAENVEDGKTPSFAIGTVSQGSSASATVTADGTDTSGNPKYKINLTLPKGDAGDNGKTPVFVIGTVSQGTSASATVTADGTDASGNPKYKINLVLPKGDKGDAGKTPVFGIGTVTKGESASATVTADGTDTSGNPKYKINLVLPQGDKGDTGKTPVLEIGSTTTGNPGTQASATLTANGTTTSGNPKYLLSLTIPRGDKGLPGEGSGNVSASGSGLVSGKKYLFVPTGNNSTEGSFVEYTAPTIPEQVQPDWNAASGKGAILNKPTIPTKVSQLTNDSNYASKTYVDEEIDKIPTPDVSAQIGAHNSSETAHPYIRSLITNYLSTAKGYADEKIAALIGSAPEILDTLGELADAIVNNQEAVTAIDNAISQKLGKTEAQNLYVALQGYVAYSQAEKNKLAGIQANANNFPDAPSDNKQYGRKNGAWSEVDAGTGNVKFYDLQWIANAAESGSCTQAQYDSLIEAINNNCYFGVPVNMYVQSNGDVIVSMFAGDGETSMMVIQEYVVSSSLTVSTSDGAIYSSYRQIDNVVGDSNGNASLALRMNMLHVVTNCTRLSVYIGLAEGNEGIFQFTCGSTPVTLVMPSTVKWINEPTIEANKTYQVSVLNNIAVIGGVQ</sequence>
<dbReference type="Proteomes" id="UP000284785">
    <property type="component" value="Unassembled WGS sequence"/>
</dbReference>
<comment type="caution">
    <text evidence="1">The sequence shown here is derived from an EMBL/GenBank/DDBJ whole genome shotgun (WGS) entry which is preliminary data.</text>
</comment>
<accession>A0A414HUY1</accession>
<protein>
    <submittedName>
        <fullName evidence="1">Uncharacterized protein</fullName>
    </submittedName>
</protein>
<dbReference type="Gene3D" id="1.20.5.320">
    <property type="entry name" value="6-Phosphogluconate Dehydrogenase, domain 3"/>
    <property type="match status" value="1"/>
</dbReference>
<dbReference type="AlphaFoldDB" id="A0A414HUY1"/>
<proteinExistence type="predicted"/>
<dbReference type="EMBL" id="QSJP01000001">
    <property type="protein sequence ID" value="RHD91595.1"/>
    <property type="molecule type" value="Genomic_DNA"/>
</dbReference>
<organism evidence="1 2">
    <name type="scientific">Bacteroides thetaiotaomicron</name>
    <dbReference type="NCBI Taxonomy" id="818"/>
    <lineage>
        <taxon>Bacteria</taxon>
        <taxon>Pseudomonadati</taxon>
        <taxon>Bacteroidota</taxon>
        <taxon>Bacteroidia</taxon>
        <taxon>Bacteroidales</taxon>
        <taxon>Bacteroidaceae</taxon>
        <taxon>Bacteroides</taxon>
    </lineage>
</organism>
<reference evidence="1 2" key="1">
    <citation type="submission" date="2018-08" db="EMBL/GenBank/DDBJ databases">
        <title>A genome reference for cultivated species of the human gut microbiota.</title>
        <authorList>
            <person name="Zou Y."/>
            <person name="Xue W."/>
            <person name="Luo G."/>
        </authorList>
    </citation>
    <scope>NUCLEOTIDE SEQUENCE [LARGE SCALE GENOMIC DNA]</scope>
    <source>
        <strain evidence="1 2">AM30-26</strain>
    </source>
</reference>
<gene>
    <name evidence="1" type="ORF">DW780_00915</name>
</gene>